<keyword evidence="1" id="KW-0963">Cytoplasm</keyword>
<organism evidence="4 5">
    <name type="scientific">Calycomorphotria hydatis</name>
    <dbReference type="NCBI Taxonomy" id="2528027"/>
    <lineage>
        <taxon>Bacteria</taxon>
        <taxon>Pseudomonadati</taxon>
        <taxon>Planctomycetota</taxon>
        <taxon>Planctomycetia</taxon>
        <taxon>Planctomycetales</taxon>
        <taxon>Planctomycetaceae</taxon>
        <taxon>Calycomorphotria</taxon>
    </lineage>
</organism>
<dbReference type="OrthoDB" id="289081at2"/>
<evidence type="ECO:0000313" key="4">
    <source>
        <dbReference type="EMBL" id="QDT65510.1"/>
    </source>
</evidence>
<evidence type="ECO:0000256" key="2">
    <source>
        <dbReference type="ARBA" id="ARBA00022845"/>
    </source>
</evidence>
<dbReference type="GO" id="GO:0006109">
    <property type="term" value="P:regulation of carbohydrate metabolic process"/>
    <property type="evidence" value="ECO:0007669"/>
    <property type="project" value="InterPro"/>
</dbReference>
<dbReference type="Proteomes" id="UP000319976">
    <property type="component" value="Chromosome"/>
</dbReference>
<dbReference type="Gene3D" id="2.60.40.4380">
    <property type="entry name" value="Translational regulator CsrA"/>
    <property type="match status" value="1"/>
</dbReference>
<dbReference type="InterPro" id="IPR003751">
    <property type="entry name" value="CsrA"/>
</dbReference>
<evidence type="ECO:0000256" key="1">
    <source>
        <dbReference type="ARBA" id="ARBA00022490"/>
    </source>
</evidence>
<dbReference type="Pfam" id="PF02599">
    <property type="entry name" value="CsrA"/>
    <property type="match status" value="1"/>
</dbReference>
<protein>
    <submittedName>
        <fullName evidence="4">Carbon storage regulator</fullName>
    </submittedName>
</protein>
<dbReference type="SUPFAM" id="SSF117130">
    <property type="entry name" value="CsrA-like"/>
    <property type="match status" value="1"/>
</dbReference>
<keyword evidence="2" id="KW-0810">Translation regulation</keyword>
<evidence type="ECO:0000256" key="3">
    <source>
        <dbReference type="ARBA" id="ARBA00022884"/>
    </source>
</evidence>
<keyword evidence="3" id="KW-0694">RNA-binding</keyword>
<name>A0A517TAW9_9PLAN</name>
<dbReference type="KEGG" id="chya:V22_27650"/>
<dbReference type="GO" id="GO:0006402">
    <property type="term" value="P:mRNA catabolic process"/>
    <property type="evidence" value="ECO:0007669"/>
    <property type="project" value="InterPro"/>
</dbReference>
<dbReference type="RefSeq" id="WP_145263574.1">
    <property type="nucleotide sequence ID" value="NZ_CP036316.1"/>
</dbReference>
<dbReference type="EMBL" id="CP036316">
    <property type="protein sequence ID" value="QDT65510.1"/>
    <property type="molecule type" value="Genomic_DNA"/>
</dbReference>
<dbReference type="AlphaFoldDB" id="A0A517TAW9"/>
<accession>A0A517TAW9</accession>
<reference evidence="4 5" key="1">
    <citation type="submission" date="2019-02" db="EMBL/GenBank/DDBJ databases">
        <title>Deep-cultivation of Planctomycetes and their phenomic and genomic characterization uncovers novel biology.</title>
        <authorList>
            <person name="Wiegand S."/>
            <person name="Jogler M."/>
            <person name="Boedeker C."/>
            <person name="Pinto D."/>
            <person name="Vollmers J."/>
            <person name="Rivas-Marin E."/>
            <person name="Kohn T."/>
            <person name="Peeters S.H."/>
            <person name="Heuer A."/>
            <person name="Rast P."/>
            <person name="Oberbeckmann S."/>
            <person name="Bunk B."/>
            <person name="Jeske O."/>
            <person name="Meyerdierks A."/>
            <person name="Storesund J.E."/>
            <person name="Kallscheuer N."/>
            <person name="Luecker S."/>
            <person name="Lage O.M."/>
            <person name="Pohl T."/>
            <person name="Merkel B.J."/>
            <person name="Hornburger P."/>
            <person name="Mueller R.-W."/>
            <person name="Bruemmer F."/>
            <person name="Labrenz M."/>
            <person name="Spormann A.M."/>
            <person name="Op den Camp H."/>
            <person name="Overmann J."/>
            <person name="Amann R."/>
            <person name="Jetten M.S.M."/>
            <person name="Mascher T."/>
            <person name="Medema M.H."/>
            <person name="Devos D.P."/>
            <person name="Kaster A.-K."/>
            <person name="Ovreas L."/>
            <person name="Rohde M."/>
            <person name="Galperin M.Y."/>
            <person name="Jogler C."/>
        </authorList>
    </citation>
    <scope>NUCLEOTIDE SEQUENCE [LARGE SCALE GENOMIC DNA]</scope>
    <source>
        <strain evidence="4 5">V22</strain>
    </source>
</reference>
<dbReference type="GO" id="GO:0045947">
    <property type="term" value="P:negative regulation of translational initiation"/>
    <property type="evidence" value="ECO:0007669"/>
    <property type="project" value="TreeGrafter"/>
</dbReference>
<evidence type="ECO:0000313" key="5">
    <source>
        <dbReference type="Proteomes" id="UP000319976"/>
    </source>
</evidence>
<gene>
    <name evidence="4" type="ORF">V22_27650</name>
</gene>
<sequence>MLVISRKAQQEVMIGDNIVLKVVKTRSGRVKLAIQAPNEIPIQRLDGEPVHQHSIEVAVA</sequence>
<dbReference type="GO" id="GO:0005829">
    <property type="term" value="C:cytosol"/>
    <property type="evidence" value="ECO:0007669"/>
    <property type="project" value="TreeGrafter"/>
</dbReference>
<dbReference type="InterPro" id="IPR036107">
    <property type="entry name" value="CsrA_sf"/>
</dbReference>
<dbReference type="PANTHER" id="PTHR34984:SF1">
    <property type="entry name" value="CARBON STORAGE REGULATOR"/>
    <property type="match status" value="1"/>
</dbReference>
<dbReference type="PANTHER" id="PTHR34984">
    <property type="entry name" value="CARBON STORAGE REGULATOR"/>
    <property type="match status" value="1"/>
</dbReference>
<proteinExistence type="predicted"/>
<dbReference type="GO" id="GO:0048027">
    <property type="term" value="F:mRNA 5'-UTR binding"/>
    <property type="evidence" value="ECO:0007669"/>
    <property type="project" value="TreeGrafter"/>
</dbReference>
<keyword evidence="5" id="KW-1185">Reference proteome</keyword>